<protein>
    <recommendedName>
        <fullName evidence="3">WXG100 family type VII secretion target</fullName>
    </recommendedName>
</protein>
<organism evidence="1 2">
    <name type="scientific">Fusobacterium pseudoperiodonticum</name>
    <dbReference type="NCBI Taxonomy" id="2663009"/>
    <lineage>
        <taxon>Bacteria</taxon>
        <taxon>Fusobacteriati</taxon>
        <taxon>Fusobacteriota</taxon>
        <taxon>Fusobacteriia</taxon>
        <taxon>Fusobacteriales</taxon>
        <taxon>Fusobacteriaceae</taxon>
        <taxon>Fusobacterium</taxon>
    </lineage>
</organism>
<dbReference type="RefSeq" id="WP_100024919.1">
    <property type="nucleotide sequence ID" value="NZ_CP024699.1"/>
</dbReference>
<evidence type="ECO:0000313" key="2">
    <source>
        <dbReference type="Proteomes" id="UP000230056"/>
    </source>
</evidence>
<dbReference type="SUPFAM" id="SSF158414">
    <property type="entry name" value="HP0062-like"/>
    <property type="match status" value="1"/>
</dbReference>
<reference evidence="1 2" key="1">
    <citation type="submission" date="2017-11" db="EMBL/GenBank/DDBJ databases">
        <title>Genome sequencing of Fusobacterium periodonticum KCOM 1261.</title>
        <authorList>
            <person name="Kook J.-K."/>
            <person name="Park S.-N."/>
            <person name="Lim Y.K."/>
        </authorList>
    </citation>
    <scope>NUCLEOTIDE SEQUENCE [LARGE SCALE GENOMIC DNA]</scope>
    <source>
        <strain evidence="1 2">KCOM 1261</strain>
    </source>
</reference>
<evidence type="ECO:0000313" key="1">
    <source>
        <dbReference type="EMBL" id="ATV59472.1"/>
    </source>
</evidence>
<sequence>MSMAIANPEELRNFANTLQKYLENIEEETGVLTSAFSSLGDTWQDQQKNKFEEVLKELLAVLQRFEEDASEQIPHLLKMAEDLETYLGR</sequence>
<gene>
    <name evidence="1" type="ORF">CTM72_06845</name>
</gene>
<dbReference type="Proteomes" id="UP000230056">
    <property type="component" value="Chromosome"/>
</dbReference>
<dbReference type="Pfam" id="PF06013">
    <property type="entry name" value="WXG100"/>
    <property type="match status" value="1"/>
</dbReference>
<dbReference type="InterPro" id="IPR010310">
    <property type="entry name" value="T7SS_ESAT-6-like"/>
</dbReference>
<evidence type="ECO:0008006" key="3">
    <source>
        <dbReference type="Google" id="ProtNLM"/>
    </source>
</evidence>
<dbReference type="EMBL" id="CP024699">
    <property type="protein sequence ID" value="ATV59472.1"/>
    <property type="molecule type" value="Genomic_DNA"/>
</dbReference>
<proteinExistence type="predicted"/>
<dbReference type="Gene3D" id="1.10.287.850">
    <property type="entry name" value="HP0062-like domain"/>
    <property type="match status" value="1"/>
</dbReference>
<accession>A0A2D3NVS2</accession>
<name>A0A2D3NVS2_9FUSO</name>
<dbReference type="AlphaFoldDB" id="A0A2D3NVS2"/>
<dbReference type="InterPro" id="IPR029013">
    <property type="entry name" value="HP0062-like_sf"/>
</dbReference>